<name>A0A6P7T1W1_9MOLL</name>
<dbReference type="Proteomes" id="UP000515154">
    <property type="component" value="Linkage group LG13"/>
</dbReference>
<feature type="signal peptide" evidence="1">
    <location>
        <begin position="1"/>
        <end position="21"/>
    </location>
</feature>
<evidence type="ECO:0000313" key="2">
    <source>
        <dbReference type="Proteomes" id="UP000515154"/>
    </source>
</evidence>
<reference evidence="3" key="1">
    <citation type="submission" date="2025-08" db="UniProtKB">
        <authorList>
            <consortium name="RefSeq"/>
        </authorList>
    </citation>
    <scope>IDENTIFICATION</scope>
</reference>
<dbReference type="RefSeq" id="XP_029644342.1">
    <property type="nucleotide sequence ID" value="XM_029788482.2"/>
</dbReference>
<keyword evidence="2" id="KW-1185">Reference proteome</keyword>
<feature type="chain" id="PRO_5028309679" evidence="1">
    <location>
        <begin position="22"/>
        <end position="245"/>
    </location>
</feature>
<dbReference type="AlphaFoldDB" id="A0A6P7T1W1"/>
<organism evidence="2 3">
    <name type="scientific">Octopus sinensis</name>
    <name type="common">East Asian common octopus</name>
    <dbReference type="NCBI Taxonomy" id="2607531"/>
    <lineage>
        <taxon>Eukaryota</taxon>
        <taxon>Metazoa</taxon>
        <taxon>Spiralia</taxon>
        <taxon>Lophotrochozoa</taxon>
        <taxon>Mollusca</taxon>
        <taxon>Cephalopoda</taxon>
        <taxon>Coleoidea</taxon>
        <taxon>Octopodiformes</taxon>
        <taxon>Octopoda</taxon>
        <taxon>Incirrata</taxon>
        <taxon>Octopodidae</taxon>
        <taxon>Octopus</taxon>
    </lineage>
</organism>
<protein>
    <submittedName>
        <fullName evidence="3">Uncharacterized protein LOC115218588</fullName>
    </submittedName>
</protein>
<gene>
    <name evidence="3" type="primary">LOC115218588</name>
</gene>
<accession>A0A6P7T1W1</accession>
<evidence type="ECO:0000313" key="3">
    <source>
        <dbReference type="RefSeq" id="XP_029644342.1"/>
    </source>
</evidence>
<proteinExistence type="predicted"/>
<keyword evidence="1" id="KW-0732">Signal</keyword>
<sequence length="245" mass="28275">MKMNTVFYLTLIALMFGLGTCAVVNMEPKMNKGDSTYERALVEKLMEKIQFDRMLENNDIEPQNEILVTELAENRELEDLKVMKCSWNQNIGECCVVLFRPPRLCIRMKLLNKELQLTLRIGSKVMLRQTFGLTLKKTFYFNYGIASVAITIDIETLSLHGFKACFRIKYTVLVFHALLDLGCINHHFGDDDISLLNSYADWNINDKVSFETPVFEADKPKRLEYLGNINGNENSLIWPKDAEKQ</sequence>
<evidence type="ECO:0000256" key="1">
    <source>
        <dbReference type="SAM" id="SignalP"/>
    </source>
</evidence>
<dbReference type="KEGG" id="osn:115218588"/>